<sequence>MMTSLRSARILDSDSQRPLTLKHGRWKETRNSKDHGHSKYVESISNISQCIQSNAAVWEMFDSISPSESATNFQCPLDLPELVQSLKGLERSLDELDELRVQMRIRILGLETYCAPLLLTRQTMRTWEDLELMPDEILADIFQAGHDMDQHGHYRFALSVSQVSRRFRDVALNTPRLWTRLWLEDHPLQVFAFLARSSTVSALEINAISSHDHVTVLSSFLNLLVPHSNRWLSLRFKDNKQTRLALHSHTNIQLPNLRHIEVLYDDDFNEVAPLWMNWAMPPLETYETASFAATYFCPELKVTECKLVLAYEALDVARLAGCLTGMKQLQTLTLDCLLSDMDVVTVLTIPTNPLLLSLQSLTLRLSCMGSNRGALFKYLESIYAHMQFRGLCQLKMTLDPMYGRLADLNTAGLSPYPSKIENVALEIDSKCTYGTEPFGDISHLLPGITDIGELCIDTLQSSLFESVNLVASPTARTISFKGCGWLSEDKLSQMIRIYVAEGNVRSLNIIACKSVSQEFIRGNPMRAKMKMDWSLH</sequence>
<dbReference type="InterPro" id="IPR036047">
    <property type="entry name" value="F-box-like_dom_sf"/>
</dbReference>
<dbReference type="EMBL" id="ML170162">
    <property type="protein sequence ID" value="TDL26220.1"/>
    <property type="molecule type" value="Genomic_DNA"/>
</dbReference>
<dbReference type="VEuPathDB" id="FungiDB:BD410DRAFT_784290"/>
<dbReference type="InterPro" id="IPR001810">
    <property type="entry name" value="F-box_dom"/>
</dbReference>
<dbReference type="Gene3D" id="1.20.1280.50">
    <property type="match status" value="1"/>
</dbReference>
<feature type="domain" description="F-box" evidence="2">
    <location>
        <begin position="132"/>
        <end position="183"/>
    </location>
</feature>
<reference evidence="3 4" key="1">
    <citation type="submission" date="2018-06" db="EMBL/GenBank/DDBJ databases">
        <title>A transcriptomic atlas of mushroom development highlights an independent origin of complex multicellularity.</title>
        <authorList>
            <consortium name="DOE Joint Genome Institute"/>
            <person name="Krizsan K."/>
            <person name="Almasi E."/>
            <person name="Merenyi Z."/>
            <person name="Sahu N."/>
            <person name="Viragh M."/>
            <person name="Koszo T."/>
            <person name="Mondo S."/>
            <person name="Kiss B."/>
            <person name="Balint B."/>
            <person name="Kues U."/>
            <person name="Barry K."/>
            <person name="Hegedus J.C."/>
            <person name="Henrissat B."/>
            <person name="Johnson J."/>
            <person name="Lipzen A."/>
            <person name="Ohm R."/>
            <person name="Nagy I."/>
            <person name="Pangilinan J."/>
            <person name="Yan J."/>
            <person name="Xiong Y."/>
            <person name="Grigoriev I.V."/>
            <person name="Hibbett D.S."/>
            <person name="Nagy L.G."/>
        </authorList>
    </citation>
    <scope>NUCLEOTIDE SEQUENCE [LARGE SCALE GENOMIC DNA]</scope>
    <source>
        <strain evidence="3 4">SZMC22713</strain>
    </source>
</reference>
<accession>A0A4Y7QH83</accession>
<dbReference type="Proteomes" id="UP000294933">
    <property type="component" value="Unassembled WGS sequence"/>
</dbReference>
<dbReference type="OrthoDB" id="3030843at2759"/>
<dbReference type="AlphaFoldDB" id="A0A4Y7QH83"/>
<gene>
    <name evidence="3" type="ORF">BD410DRAFT_784290</name>
</gene>
<dbReference type="SUPFAM" id="SSF81383">
    <property type="entry name" value="F-box domain"/>
    <property type="match status" value="1"/>
</dbReference>
<evidence type="ECO:0000259" key="2">
    <source>
        <dbReference type="Pfam" id="PF12937"/>
    </source>
</evidence>
<evidence type="ECO:0000313" key="3">
    <source>
        <dbReference type="EMBL" id="TDL26220.1"/>
    </source>
</evidence>
<protein>
    <recommendedName>
        <fullName evidence="2">F-box domain-containing protein</fullName>
    </recommendedName>
</protein>
<proteinExistence type="predicted"/>
<feature type="coiled-coil region" evidence="1">
    <location>
        <begin position="79"/>
        <end position="106"/>
    </location>
</feature>
<dbReference type="Pfam" id="PF12937">
    <property type="entry name" value="F-box-like"/>
    <property type="match status" value="1"/>
</dbReference>
<organism evidence="3 4">
    <name type="scientific">Rickenella mellea</name>
    <dbReference type="NCBI Taxonomy" id="50990"/>
    <lineage>
        <taxon>Eukaryota</taxon>
        <taxon>Fungi</taxon>
        <taxon>Dikarya</taxon>
        <taxon>Basidiomycota</taxon>
        <taxon>Agaricomycotina</taxon>
        <taxon>Agaricomycetes</taxon>
        <taxon>Hymenochaetales</taxon>
        <taxon>Rickenellaceae</taxon>
        <taxon>Rickenella</taxon>
    </lineage>
</organism>
<evidence type="ECO:0000313" key="4">
    <source>
        <dbReference type="Proteomes" id="UP000294933"/>
    </source>
</evidence>
<evidence type="ECO:0000256" key="1">
    <source>
        <dbReference type="SAM" id="Coils"/>
    </source>
</evidence>
<keyword evidence="1" id="KW-0175">Coiled coil</keyword>
<keyword evidence="4" id="KW-1185">Reference proteome</keyword>
<name>A0A4Y7QH83_9AGAM</name>